<evidence type="ECO:0000313" key="3">
    <source>
        <dbReference type="Proteomes" id="UP000016648"/>
    </source>
</evidence>
<gene>
    <name evidence="2" type="ORF">HMPREF9135_0447</name>
</gene>
<dbReference type="SUPFAM" id="SSF52540">
    <property type="entry name" value="P-loop containing nucleoside triphosphate hydrolases"/>
    <property type="match status" value="2"/>
</dbReference>
<reference evidence="2 3" key="1">
    <citation type="submission" date="2013-08" db="EMBL/GenBank/DDBJ databases">
        <authorList>
            <person name="Durkin A.S."/>
            <person name="Haft D.R."/>
            <person name="McCorrison J."/>
            <person name="Torralba M."/>
            <person name="Gillis M."/>
            <person name="Haft D.H."/>
            <person name="Methe B."/>
            <person name="Sutton G."/>
            <person name="Nelson K.E."/>
        </authorList>
    </citation>
    <scope>NUCLEOTIDE SEQUENCE [LARGE SCALE GENOMIC DNA]</scope>
    <source>
        <strain evidence="2 3">F0067</strain>
    </source>
</reference>
<dbReference type="Proteomes" id="UP000016648">
    <property type="component" value="Unassembled WGS sequence"/>
</dbReference>
<name>U2QG54_9BACT</name>
<dbReference type="Pfam" id="PF00176">
    <property type="entry name" value="SNF2-rel_dom"/>
    <property type="match status" value="1"/>
</dbReference>
<evidence type="ECO:0000259" key="1">
    <source>
        <dbReference type="PROSITE" id="PS51192"/>
    </source>
</evidence>
<proteinExistence type="predicted"/>
<dbReference type="InterPro" id="IPR014001">
    <property type="entry name" value="Helicase_ATP-bd"/>
</dbReference>
<dbReference type="Gene3D" id="3.40.50.10810">
    <property type="entry name" value="Tandem AAA-ATPase domain"/>
    <property type="match status" value="1"/>
</dbReference>
<dbReference type="RefSeq" id="WP_021588806.1">
    <property type="nucleotide sequence ID" value="NZ_AWEY01000007.1"/>
</dbReference>
<dbReference type="InterPro" id="IPR000330">
    <property type="entry name" value="SNF2_N"/>
</dbReference>
<accession>U2QG54</accession>
<dbReference type="InterPro" id="IPR027417">
    <property type="entry name" value="P-loop_NTPase"/>
</dbReference>
<dbReference type="PANTHER" id="PTHR10799">
    <property type="entry name" value="SNF2/RAD54 HELICASE FAMILY"/>
    <property type="match status" value="1"/>
</dbReference>
<dbReference type="Gene3D" id="3.40.50.300">
    <property type="entry name" value="P-loop containing nucleotide triphosphate hydrolases"/>
    <property type="match status" value="1"/>
</dbReference>
<dbReference type="PATRIC" id="fig|1115809.3.peg.267"/>
<dbReference type="GO" id="GO:0005524">
    <property type="term" value="F:ATP binding"/>
    <property type="evidence" value="ECO:0007669"/>
    <property type="project" value="InterPro"/>
</dbReference>
<dbReference type="EMBL" id="AWEY01000007">
    <property type="protein sequence ID" value="ERK40308.1"/>
    <property type="molecule type" value="Genomic_DNA"/>
</dbReference>
<protein>
    <submittedName>
        <fullName evidence="2">SNF2 family N-terminal domain protein</fullName>
    </submittedName>
</protein>
<sequence length="398" mass="47077">MNGLLTRQKDCIQHLLKWKVGAVFMDAGTGKTRAAMEIVNTSPCENVIWIAPLRTLDNLKAEIAKWGGLQGKVEYFGVESIGMSDRIYLSVYNLLSDSKNTFIVMDESLKIKNLEAKRTKRLLSLSRKAEYKLILNGTPLSKNLLDLWSQMEFLDHRILNMNYTKFKKTFCDYTVLTKKTGRKVRTREFINGYENIDYLHSLIEHYVYKCDLKLNVSQYYNTVDYDIGKEEKEEYYNIKALFLDNEMLEYRNNNIFLEMTQKMQHAYCCTADKFAKVDELFTKIPQEDTIIFCKYIDSRTECERRYKEAKVLSYQKEAFGLNLQHYQYMIFFDKIWDYALRMQATRRTFRTGQESDCIYYDMTGNVGLEDMIDSNIEKKISMTEYFKQKTIEEIKTEL</sequence>
<keyword evidence="3" id="KW-1185">Reference proteome</keyword>
<dbReference type="InterPro" id="IPR038718">
    <property type="entry name" value="SNF2-like_sf"/>
</dbReference>
<dbReference type="AlphaFoldDB" id="U2QG54"/>
<dbReference type="PROSITE" id="PS51192">
    <property type="entry name" value="HELICASE_ATP_BIND_1"/>
    <property type="match status" value="1"/>
</dbReference>
<organism evidence="2 3">
    <name type="scientific">Segatella baroniae F0067</name>
    <dbReference type="NCBI Taxonomy" id="1115809"/>
    <lineage>
        <taxon>Bacteria</taxon>
        <taxon>Pseudomonadati</taxon>
        <taxon>Bacteroidota</taxon>
        <taxon>Bacteroidia</taxon>
        <taxon>Bacteroidales</taxon>
        <taxon>Prevotellaceae</taxon>
        <taxon>Segatella</taxon>
    </lineage>
</organism>
<evidence type="ECO:0000313" key="2">
    <source>
        <dbReference type="EMBL" id="ERK40308.1"/>
    </source>
</evidence>
<feature type="domain" description="Helicase ATP-binding" evidence="1">
    <location>
        <begin position="12"/>
        <end position="157"/>
    </location>
</feature>
<comment type="caution">
    <text evidence="2">The sequence shown here is derived from an EMBL/GenBank/DDBJ whole genome shotgun (WGS) entry which is preliminary data.</text>
</comment>